<accession>A0A9D7AGA0</accession>
<proteinExistence type="predicted"/>
<dbReference type="Proteomes" id="UP000807542">
    <property type="component" value="Unassembled WGS sequence"/>
</dbReference>
<sequence>MYLKTEKSETLDGITLTELSGLQRIQYIEYWAQEEKKLLALEIEPSEMNMALGALNIRTSAHLVALSLYHSDPKSKESNASEQVSALIENIRNNVLETWGFEAIAANALQIRRISGMIVKESDEPASEADVVDKEPDSAEKR</sequence>
<dbReference type="RefSeq" id="WP_228397392.1">
    <property type="nucleotide sequence ID" value="NZ_JADRCP010000001.1"/>
</dbReference>
<gene>
    <name evidence="4" type="ORF">I2492_04275</name>
    <name evidence="3" type="ORF">I2493_04275</name>
</gene>
<dbReference type="Proteomes" id="UP001296969">
    <property type="component" value="Unassembled WGS sequence"/>
</dbReference>
<evidence type="ECO:0000313" key="4">
    <source>
        <dbReference type="EMBL" id="MBK5175541.1"/>
    </source>
</evidence>
<dbReference type="EMBL" id="JADRCP010000001">
    <property type="protein sequence ID" value="MBK5175541.1"/>
    <property type="molecule type" value="Genomic_DNA"/>
</dbReference>
<name>A0A9D7AGA0_9GAMM</name>
<dbReference type="Pfam" id="PF06894">
    <property type="entry name" value="Phage_TAC_2"/>
    <property type="match status" value="1"/>
</dbReference>
<protein>
    <submittedName>
        <fullName evidence="4">Phage minor tail protein G</fullName>
    </submittedName>
</protein>
<evidence type="ECO:0000313" key="5">
    <source>
        <dbReference type="Proteomes" id="UP000807542"/>
    </source>
</evidence>
<comment type="caution">
    <text evidence="4">The sequence shown here is derived from an EMBL/GenBank/DDBJ whole genome shotgun (WGS) entry which is preliminary data.</text>
</comment>
<keyword evidence="6" id="KW-1185">Reference proteome</keyword>
<dbReference type="NCBIfam" id="TIGR01674">
    <property type="entry name" value="phage_lambda_G"/>
    <property type="match status" value="1"/>
</dbReference>
<organism evidence="4 5">
    <name type="scientific">Limnobaculum xujianqingii</name>
    <dbReference type="NCBI Taxonomy" id="2738837"/>
    <lineage>
        <taxon>Bacteria</taxon>
        <taxon>Pseudomonadati</taxon>
        <taxon>Pseudomonadota</taxon>
        <taxon>Gammaproteobacteria</taxon>
        <taxon>Enterobacterales</taxon>
        <taxon>Budviciaceae</taxon>
        <taxon>Limnobaculum</taxon>
    </lineage>
</organism>
<feature type="region of interest" description="Disordered" evidence="1">
    <location>
        <begin position="121"/>
        <end position="142"/>
    </location>
</feature>
<evidence type="ECO:0000259" key="2">
    <source>
        <dbReference type="Pfam" id="PF06894"/>
    </source>
</evidence>
<dbReference type="InterPro" id="IPR010027">
    <property type="entry name" value="Tail_assembly_G"/>
</dbReference>
<dbReference type="EMBL" id="JADRCQ010000001">
    <property type="protein sequence ID" value="MBK5072232.1"/>
    <property type="molecule type" value="Genomic_DNA"/>
</dbReference>
<evidence type="ECO:0000313" key="6">
    <source>
        <dbReference type="Proteomes" id="UP001296969"/>
    </source>
</evidence>
<feature type="domain" description="Tail assembly protein G" evidence="2">
    <location>
        <begin position="1"/>
        <end position="129"/>
    </location>
</feature>
<evidence type="ECO:0000313" key="3">
    <source>
        <dbReference type="EMBL" id="MBK5072232.1"/>
    </source>
</evidence>
<feature type="compositionally biased region" description="Basic and acidic residues" evidence="1">
    <location>
        <begin position="131"/>
        <end position="142"/>
    </location>
</feature>
<reference evidence="4 6" key="1">
    <citation type="submission" date="2020-11" db="EMBL/GenBank/DDBJ databases">
        <title>Insectihabitans protaetiae gen. nov. sp. nov. and Insectihabitans allomyrinae sp. nov., isolated from larvae of Protaetia brevitarsis seulensis and Allomyrina dichotoma, respectively.</title>
        <authorList>
            <person name="Lee S.D."/>
            <person name="Byeon Y.-S."/>
            <person name="Kim S.-M."/>
            <person name="Yang H.L."/>
            <person name="Kim I.S."/>
        </authorList>
    </citation>
    <scope>NUCLEOTIDE SEQUENCE</scope>
    <source>
        <strain evidence="4">CWB-B4</strain>
        <strain evidence="3 6">CWB-B43</strain>
    </source>
</reference>
<dbReference type="AlphaFoldDB" id="A0A9D7AGA0"/>
<evidence type="ECO:0000256" key="1">
    <source>
        <dbReference type="SAM" id="MobiDB-lite"/>
    </source>
</evidence>